<dbReference type="Gene3D" id="2.40.50.1020">
    <property type="entry name" value="LytTr DNA-binding domain"/>
    <property type="match status" value="1"/>
</dbReference>
<dbReference type="GO" id="GO:0000156">
    <property type="term" value="F:phosphorelay response regulator activity"/>
    <property type="evidence" value="ECO:0007669"/>
    <property type="project" value="InterPro"/>
</dbReference>
<dbReference type="STRING" id="692418.SAMN04488029_0059"/>
<dbReference type="RefSeq" id="WP_084370425.1">
    <property type="nucleotide sequence ID" value="NZ_FWYF01000001.1"/>
</dbReference>
<dbReference type="Pfam" id="PF00072">
    <property type="entry name" value="Response_reg"/>
    <property type="match status" value="1"/>
</dbReference>
<feature type="domain" description="Response regulatory" evidence="2">
    <location>
        <begin position="5"/>
        <end position="118"/>
    </location>
</feature>
<keyword evidence="1" id="KW-0597">Phosphoprotein</keyword>
<dbReference type="SUPFAM" id="SSF52172">
    <property type="entry name" value="CheY-like"/>
    <property type="match status" value="1"/>
</dbReference>
<dbReference type="SMART" id="SM00448">
    <property type="entry name" value="REC"/>
    <property type="match status" value="1"/>
</dbReference>
<dbReference type="Gene3D" id="3.40.50.2300">
    <property type="match status" value="1"/>
</dbReference>
<protein>
    <submittedName>
        <fullName evidence="4">Two component transcriptional regulator, LytTR family</fullName>
    </submittedName>
</protein>
<dbReference type="InterPro" id="IPR007492">
    <property type="entry name" value="LytTR_DNA-bd_dom"/>
</dbReference>
<dbReference type="AlphaFoldDB" id="A0A1W2G5B6"/>
<sequence length="252" mass="29049">MDKLKAILVDDEQDSRQILSNYLSKYCPQVELLAVCKNIQEGLAAIKKHQPDLLFLDIEMPYGTGFDLLEQVDEVDFETVFVTAYDNYAIQALNMSAAYYLLKPLDIDELVSAVDKIHAERQQSRDSFHVQVLLDNIKQENERSKKIMLPTFEGFEIVPIDQIIYCEADDNFTKFHLKNSAKPLLISKTLKYFEDMLPKGKFVRIHRSSLINTDYVVRYTKGKGGYVTMENLAELEVSPKKKSQFLETFKLS</sequence>
<accession>A0A1W2G5B6</accession>
<dbReference type="InterPro" id="IPR046947">
    <property type="entry name" value="LytR-like"/>
</dbReference>
<evidence type="ECO:0000313" key="5">
    <source>
        <dbReference type="Proteomes" id="UP000192472"/>
    </source>
</evidence>
<dbReference type="PANTHER" id="PTHR37299:SF1">
    <property type="entry name" value="STAGE 0 SPORULATION PROTEIN A HOMOLOG"/>
    <property type="match status" value="1"/>
</dbReference>
<dbReference type="Pfam" id="PF04397">
    <property type="entry name" value="LytTR"/>
    <property type="match status" value="1"/>
</dbReference>
<gene>
    <name evidence="4" type="ORF">SAMN04488029_0059</name>
</gene>
<dbReference type="PROSITE" id="PS50930">
    <property type="entry name" value="HTH_LYTTR"/>
    <property type="match status" value="1"/>
</dbReference>
<dbReference type="GO" id="GO:0003677">
    <property type="term" value="F:DNA binding"/>
    <property type="evidence" value="ECO:0007669"/>
    <property type="project" value="InterPro"/>
</dbReference>
<dbReference type="PROSITE" id="PS50110">
    <property type="entry name" value="RESPONSE_REGULATORY"/>
    <property type="match status" value="1"/>
</dbReference>
<evidence type="ECO:0000259" key="3">
    <source>
        <dbReference type="PROSITE" id="PS50930"/>
    </source>
</evidence>
<dbReference type="PANTHER" id="PTHR37299">
    <property type="entry name" value="TRANSCRIPTIONAL REGULATOR-RELATED"/>
    <property type="match status" value="1"/>
</dbReference>
<proteinExistence type="predicted"/>
<dbReference type="Proteomes" id="UP000192472">
    <property type="component" value="Unassembled WGS sequence"/>
</dbReference>
<evidence type="ECO:0000259" key="2">
    <source>
        <dbReference type="PROSITE" id="PS50110"/>
    </source>
</evidence>
<dbReference type="InterPro" id="IPR011006">
    <property type="entry name" value="CheY-like_superfamily"/>
</dbReference>
<name>A0A1W2G5B6_REIFA</name>
<feature type="domain" description="HTH LytTR-type" evidence="3">
    <location>
        <begin position="147"/>
        <end position="225"/>
    </location>
</feature>
<dbReference type="EMBL" id="FWYF01000001">
    <property type="protein sequence ID" value="SMD31724.1"/>
    <property type="molecule type" value="Genomic_DNA"/>
</dbReference>
<keyword evidence="5" id="KW-1185">Reference proteome</keyword>
<dbReference type="OrthoDB" id="1646880at2"/>
<reference evidence="4 5" key="1">
    <citation type="submission" date="2017-04" db="EMBL/GenBank/DDBJ databases">
        <authorList>
            <person name="Afonso C.L."/>
            <person name="Miller P.J."/>
            <person name="Scott M.A."/>
            <person name="Spackman E."/>
            <person name="Goraichik I."/>
            <person name="Dimitrov K.M."/>
            <person name="Suarez D.L."/>
            <person name="Swayne D.E."/>
        </authorList>
    </citation>
    <scope>NUCLEOTIDE SEQUENCE [LARGE SCALE GENOMIC DNA]</scope>
    <source>
        <strain evidence="4 5">DSM 26133</strain>
    </source>
</reference>
<dbReference type="InterPro" id="IPR001789">
    <property type="entry name" value="Sig_transdc_resp-reg_receiver"/>
</dbReference>
<feature type="modified residue" description="4-aspartylphosphate" evidence="1">
    <location>
        <position position="57"/>
    </location>
</feature>
<evidence type="ECO:0000313" key="4">
    <source>
        <dbReference type="EMBL" id="SMD31724.1"/>
    </source>
</evidence>
<organism evidence="4 5">
    <name type="scientific">Reichenbachiella faecimaris</name>
    <dbReference type="NCBI Taxonomy" id="692418"/>
    <lineage>
        <taxon>Bacteria</taxon>
        <taxon>Pseudomonadati</taxon>
        <taxon>Bacteroidota</taxon>
        <taxon>Cytophagia</taxon>
        <taxon>Cytophagales</taxon>
        <taxon>Reichenbachiellaceae</taxon>
        <taxon>Reichenbachiella</taxon>
    </lineage>
</organism>
<evidence type="ECO:0000256" key="1">
    <source>
        <dbReference type="PROSITE-ProRule" id="PRU00169"/>
    </source>
</evidence>
<dbReference type="SMART" id="SM00850">
    <property type="entry name" value="LytTR"/>
    <property type="match status" value="1"/>
</dbReference>